<name>A0A4R8Q832_COLTR</name>
<accession>A0A4R8Q832</accession>
<keyword evidence="1" id="KW-0732">Signal</keyword>
<organism evidence="2 3">
    <name type="scientific">Colletotrichum trifolii</name>
    <dbReference type="NCBI Taxonomy" id="5466"/>
    <lineage>
        <taxon>Eukaryota</taxon>
        <taxon>Fungi</taxon>
        <taxon>Dikarya</taxon>
        <taxon>Ascomycota</taxon>
        <taxon>Pezizomycotina</taxon>
        <taxon>Sordariomycetes</taxon>
        <taxon>Hypocreomycetidae</taxon>
        <taxon>Glomerellales</taxon>
        <taxon>Glomerellaceae</taxon>
        <taxon>Colletotrichum</taxon>
        <taxon>Colletotrichum orbiculare species complex</taxon>
    </lineage>
</organism>
<evidence type="ECO:0000313" key="2">
    <source>
        <dbReference type="EMBL" id="TDZ32916.1"/>
    </source>
</evidence>
<dbReference type="AlphaFoldDB" id="A0A4R8Q832"/>
<evidence type="ECO:0000313" key="3">
    <source>
        <dbReference type="Proteomes" id="UP000295703"/>
    </source>
</evidence>
<gene>
    <name evidence="2" type="ORF">CTRI78_v011695</name>
</gene>
<comment type="caution">
    <text evidence="2">The sequence shown here is derived from an EMBL/GenBank/DDBJ whole genome shotgun (WGS) entry which is preliminary data.</text>
</comment>
<evidence type="ECO:0000256" key="1">
    <source>
        <dbReference type="SAM" id="SignalP"/>
    </source>
</evidence>
<reference evidence="2 3" key="1">
    <citation type="submission" date="2018-12" db="EMBL/GenBank/DDBJ databases">
        <title>Genome sequence and assembly of Colletotrichum trifolii.</title>
        <authorList>
            <person name="Gan P."/>
            <person name="Shirasu K."/>
        </authorList>
    </citation>
    <scope>NUCLEOTIDE SEQUENCE [LARGE SCALE GENOMIC DNA]</scope>
    <source>
        <strain evidence="2 3">543-2</strain>
    </source>
</reference>
<feature type="chain" id="PRO_5020932692" evidence="1">
    <location>
        <begin position="21"/>
        <end position="68"/>
    </location>
</feature>
<protein>
    <submittedName>
        <fullName evidence="2">Uncharacterized protein</fullName>
    </submittedName>
</protein>
<dbReference type="Proteomes" id="UP000295703">
    <property type="component" value="Unassembled WGS sequence"/>
</dbReference>
<keyword evidence="3" id="KW-1185">Reference proteome</keyword>
<proteinExistence type="predicted"/>
<dbReference type="EMBL" id="RYZW01000486">
    <property type="protein sequence ID" value="TDZ32916.1"/>
    <property type="molecule type" value="Genomic_DNA"/>
</dbReference>
<feature type="signal peptide" evidence="1">
    <location>
        <begin position="1"/>
        <end position="20"/>
    </location>
</feature>
<sequence>MLFFSTVLLTFAAIMSSVSAECLDSGPVTSTFDAAKNDCIKGQGFDFKCVDHTGRNPFFLCCSKANCT</sequence>